<feature type="non-terminal residue" evidence="2">
    <location>
        <position position="1"/>
    </location>
</feature>
<dbReference type="InterPro" id="IPR044060">
    <property type="entry name" value="Bacterial_rp_domain"/>
</dbReference>
<organism evidence="2">
    <name type="scientific">marine sediment metagenome</name>
    <dbReference type="NCBI Taxonomy" id="412755"/>
    <lineage>
        <taxon>unclassified sequences</taxon>
        <taxon>metagenomes</taxon>
        <taxon>ecological metagenomes</taxon>
    </lineage>
</organism>
<evidence type="ECO:0000313" key="2">
    <source>
        <dbReference type="EMBL" id="GAI22166.1"/>
    </source>
</evidence>
<comment type="caution">
    <text evidence="2">The sequence shown here is derived from an EMBL/GenBank/DDBJ whole genome shotgun (WGS) entry which is preliminary data.</text>
</comment>
<reference evidence="2" key="1">
    <citation type="journal article" date="2014" name="Front. Microbiol.">
        <title>High frequency of phylogenetically diverse reductive dehalogenase-homologous genes in deep subseafloor sedimentary metagenomes.</title>
        <authorList>
            <person name="Kawai M."/>
            <person name="Futagami T."/>
            <person name="Toyoda A."/>
            <person name="Takaki Y."/>
            <person name="Nishi S."/>
            <person name="Hori S."/>
            <person name="Arai W."/>
            <person name="Tsubouchi T."/>
            <person name="Morono Y."/>
            <person name="Uchiyama I."/>
            <person name="Ito T."/>
            <person name="Fujiyama A."/>
            <person name="Inagaki F."/>
            <person name="Takami H."/>
        </authorList>
    </citation>
    <scope>NUCLEOTIDE SEQUENCE</scope>
    <source>
        <strain evidence="2">Expedition CK06-06</strain>
    </source>
</reference>
<feature type="domain" description="Bacterial repeat" evidence="1">
    <location>
        <begin position="11"/>
        <end position="81"/>
    </location>
</feature>
<dbReference type="Pfam" id="PF18998">
    <property type="entry name" value="Flg_new_2"/>
    <property type="match status" value="1"/>
</dbReference>
<proteinExistence type="predicted"/>
<evidence type="ECO:0000259" key="1">
    <source>
        <dbReference type="Pfam" id="PF18998"/>
    </source>
</evidence>
<sequence length="82" mass="9084">KKVVPGEYTVTASVLPIGAGWITKEPDKPLYNYGELIKLTARSASGYRFSYWDKDGAYLSSYSPVTTAVLSNHKITAHFSRL</sequence>
<dbReference type="AlphaFoldDB" id="X1MVW0"/>
<accession>X1MVW0</accession>
<protein>
    <recommendedName>
        <fullName evidence="1">Bacterial repeat domain-containing protein</fullName>
    </recommendedName>
</protein>
<dbReference type="EMBL" id="BARV01013399">
    <property type="protein sequence ID" value="GAI22166.1"/>
    <property type="molecule type" value="Genomic_DNA"/>
</dbReference>
<name>X1MVW0_9ZZZZ</name>
<gene>
    <name evidence="2" type="ORF">S06H3_24218</name>
</gene>